<protein>
    <submittedName>
        <fullName evidence="1">Uncharacterized protein</fullName>
    </submittedName>
</protein>
<dbReference type="AlphaFoldDB" id="A0A2I7N6N8"/>
<dbReference type="Proteomes" id="UP000236655">
    <property type="component" value="Chromosome"/>
</dbReference>
<keyword evidence="2" id="KW-1185">Reference proteome</keyword>
<evidence type="ECO:0000313" key="1">
    <source>
        <dbReference type="EMBL" id="AUR52111.1"/>
    </source>
</evidence>
<name>A0A2I7N6N8_9NEIS</name>
<proteinExistence type="predicted"/>
<evidence type="ECO:0000313" key="2">
    <source>
        <dbReference type="Proteomes" id="UP000236655"/>
    </source>
</evidence>
<dbReference type="KEGG" id="nba:CUN60_07280"/>
<sequence length="492" mass="57182">MLNTANKFTIIVTIAGTKTTNHISKYTNKYHTIQNLTPNTPLQTQPSENSILNNITYTISPFIHVPFALQYNCNIATPVQGYSQSTFIGSESLTVQFSGKVIPTGIYPRRLFSYLCKSIIRTRSKTPVVSIPRSRAQFYKEALGINYVPSSKDVEAIAMQLQAFINCELTLSYTNPNDKARRPRDSIHFVSGNHSWLHDDSQLWQQQIVLSDEIFELIKLTAVPISAKAVEEFSNSRKLDILNYFLYQNYNLYLKKINYSFQIEPLYELFGGGIPTLNEFRRIFNKILAELKELVPLEITATDKYSYLMVPNEAALLKQHKRRKTNEVKDQLVIINEDYKDKLKQKYSDLDVESACVYVSKRSQSGQIRHPYAYLRDVLKNPSWYQRERVNFITNVHKLQYREYQNLPEEQRKINARFFKDLISRTHIYSVPVEIQPMVEQLKHPDRVVIKGLPGFDYCCYIVWAYLHHKVTEFGAISAEHKLVKFLQITCK</sequence>
<reference evidence="2" key="1">
    <citation type="submission" date="2017-11" db="EMBL/GenBank/DDBJ databases">
        <authorList>
            <person name="Chan K.G."/>
            <person name="Lee L.S."/>
        </authorList>
    </citation>
    <scope>NUCLEOTIDE SEQUENCE [LARGE SCALE GENOMIC DNA]</scope>
    <source>
        <strain evidence="2">DSM 100970</strain>
    </source>
</reference>
<gene>
    <name evidence="1" type="ORF">CUN60_07280</name>
</gene>
<organism evidence="1 2">
    <name type="scientific">Aquella oligotrophica</name>
    <dbReference type="NCBI Taxonomy" id="2067065"/>
    <lineage>
        <taxon>Bacteria</taxon>
        <taxon>Pseudomonadati</taxon>
        <taxon>Pseudomonadota</taxon>
        <taxon>Betaproteobacteria</taxon>
        <taxon>Neisseriales</taxon>
        <taxon>Neisseriaceae</taxon>
        <taxon>Aquella</taxon>
    </lineage>
</organism>
<dbReference type="EMBL" id="CP024847">
    <property type="protein sequence ID" value="AUR52111.1"/>
    <property type="molecule type" value="Genomic_DNA"/>
</dbReference>
<accession>A0A2I7N6N8</accession>